<evidence type="ECO:0000313" key="2">
    <source>
        <dbReference type="EMBL" id="KAG6973487.1"/>
    </source>
</evidence>
<dbReference type="Proteomes" id="UP000709295">
    <property type="component" value="Unassembled WGS sequence"/>
</dbReference>
<feature type="compositionally biased region" description="Low complexity" evidence="1">
    <location>
        <begin position="27"/>
        <end position="38"/>
    </location>
</feature>
<gene>
    <name evidence="2" type="ORF">JG688_00003511</name>
</gene>
<accession>A0A8J5MA10</accession>
<evidence type="ECO:0000256" key="1">
    <source>
        <dbReference type="SAM" id="MobiDB-lite"/>
    </source>
</evidence>
<dbReference type="AlphaFoldDB" id="A0A8J5MA10"/>
<evidence type="ECO:0000313" key="3">
    <source>
        <dbReference type="Proteomes" id="UP000709295"/>
    </source>
</evidence>
<feature type="non-terminal residue" evidence="2">
    <location>
        <position position="343"/>
    </location>
</feature>
<comment type="caution">
    <text evidence="2">The sequence shown here is derived from an EMBL/GenBank/DDBJ whole genome shotgun (WGS) entry which is preliminary data.</text>
</comment>
<feature type="region of interest" description="Disordered" evidence="1">
    <location>
        <begin position="1"/>
        <end position="65"/>
    </location>
</feature>
<dbReference type="EMBL" id="JAENGY010000110">
    <property type="protein sequence ID" value="KAG6973487.1"/>
    <property type="molecule type" value="Genomic_DNA"/>
</dbReference>
<feature type="non-terminal residue" evidence="2">
    <location>
        <position position="1"/>
    </location>
</feature>
<organism evidence="2 3">
    <name type="scientific">Phytophthora aleatoria</name>
    <dbReference type="NCBI Taxonomy" id="2496075"/>
    <lineage>
        <taxon>Eukaryota</taxon>
        <taxon>Sar</taxon>
        <taxon>Stramenopiles</taxon>
        <taxon>Oomycota</taxon>
        <taxon>Peronosporomycetes</taxon>
        <taxon>Peronosporales</taxon>
        <taxon>Peronosporaceae</taxon>
        <taxon>Phytophthora</taxon>
    </lineage>
</organism>
<proteinExistence type="predicted"/>
<reference evidence="2" key="1">
    <citation type="submission" date="2021-01" db="EMBL/GenBank/DDBJ databases">
        <title>Phytophthora aleatoria, a newly-described species from Pinus radiata is distinct from Phytophthora cactorum isolates based on comparative genomics.</title>
        <authorList>
            <person name="Mcdougal R."/>
            <person name="Panda P."/>
            <person name="Williams N."/>
            <person name="Studholme D.J."/>
        </authorList>
    </citation>
    <scope>NUCLEOTIDE SEQUENCE</scope>
    <source>
        <strain evidence="2">NZFS 4037</strain>
    </source>
</reference>
<name>A0A8J5MA10_9STRA</name>
<sequence>SPPQSRVRTLPYQQRRRSPAHQAPALSGRSRAAPSSVSRVHRSPSPPVPRRAPPPPSSTAESSLGPAQQFQLVVQPIVKSTVAQSDSSGETLDNFVANGSTFQDIISKLWEKFNGWIKAQAVKRNGEWTAVTPSMAEWRKVMKFKRKRHIVDDTQQSEKSSSSWLASVHGEPITLLIYEYSVSIIRDQDLSSFKEACVIRPELTDRADAAAEDSLLEVVAKLQKQWESSFKAEAVVWRMWANHILRNHSQSTLGQAISDPPPDHITRLLRAPESPLSMLSRSAHLALDCVDSSMEDYRKLRQHYDAFGRLLDDHMRSLLSRKRTIDAFIQDLPQLRDNLDDFE</sequence>
<protein>
    <submittedName>
        <fullName evidence="2">Uncharacterized protein</fullName>
    </submittedName>
</protein>
<keyword evidence="3" id="KW-1185">Reference proteome</keyword>
<feature type="compositionally biased region" description="Pro residues" evidence="1">
    <location>
        <begin position="44"/>
        <end position="57"/>
    </location>
</feature>